<accession>A0A4Q7ZJ46</accession>
<dbReference type="Proteomes" id="UP000292564">
    <property type="component" value="Unassembled WGS sequence"/>
</dbReference>
<evidence type="ECO:0000313" key="1">
    <source>
        <dbReference type="EMBL" id="RZU50887.1"/>
    </source>
</evidence>
<reference evidence="1 2" key="1">
    <citation type="submission" date="2019-02" db="EMBL/GenBank/DDBJ databases">
        <title>Sequencing the genomes of 1000 actinobacteria strains.</title>
        <authorList>
            <person name="Klenk H.-P."/>
        </authorList>
    </citation>
    <scope>NUCLEOTIDE SEQUENCE [LARGE SCALE GENOMIC DNA]</scope>
    <source>
        <strain evidence="1 2">DSM 45162</strain>
    </source>
</reference>
<organism evidence="1 2">
    <name type="scientific">Krasilnikovia cinnamomea</name>
    <dbReference type="NCBI Taxonomy" id="349313"/>
    <lineage>
        <taxon>Bacteria</taxon>
        <taxon>Bacillati</taxon>
        <taxon>Actinomycetota</taxon>
        <taxon>Actinomycetes</taxon>
        <taxon>Micromonosporales</taxon>
        <taxon>Micromonosporaceae</taxon>
        <taxon>Krasilnikovia</taxon>
    </lineage>
</organism>
<protein>
    <submittedName>
        <fullName evidence="1">Uncharacterized protein</fullName>
    </submittedName>
</protein>
<sequence>MLGIEGYEPEWHHDAEALAAVHRQRFTRIIGRELLAGWLMWDISARGWFADGPVILGFAGPNGLGGANVEITHRKFDECAITWNQVDMTAPIDWFGTGIQLDWRADPHGALRRARGQVLREVNIIERITVAEWLPRVLHAVEFRFDRARLAVYNAMDENGLTDVPDVDLPVHSWRRVRVA</sequence>
<name>A0A4Q7ZJ46_9ACTN</name>
<evidence type="ECO:0000313" key="2">
    <source>
        <dbReference type="Proteomes" id="UP000292564"/>
    </source>
</evidence>
<proteinExistence type="predicted"/>
<dbReference type="OrthoDB" id="3288608at2"/>
<gene>
    <name evidence="1" type="ORF">EV385_2679</name>
</gene>
<comment type="caution">
    <text evidence="1">The sequence shown here is derived from an EMBL/GenBank/DDBJ whole genome shotgun (WGS) entry which is preliminary data.</text>
</comment>
<dbReference type="EMBL" id="SHKY01000001">
    <property type="protein sequence ID" value="RZU50887.1"/>
    <property type="molecule type" value="Genomic_DNA"/>
</dbReference>
<dbReference type="AlphaFoldDB" id="A0A4Q7ZJ46"/>
<keyword evidence="2" id="KW-1185">Reference proteome</keyword>